<keyword evidence="1 2" id="KW-0238">DNA-binding</keyword>
<organism evidence="4 5">
    <name type="scientific">Ligilactobacillus araffinosus DSM 20653</name>
    <dbReference type="NCBI Taxonomy" id="1423820"/>
    <lineage>
        <taxon>Bacteria</taxon>
        <taxon>Bacillati</taxon>
        <taxon>Bacillota</taxon>
        <taxon>Bacilli</taxon>
        <taxon>Lactobacillales</taxon>
        <taxon>Lactobacillaceae</taxon>
        <taxon>Ligilactobacillus</taxon>
    </lineage>
</organism>
<dbReference type="PATRIC" id="fig|1423820.4.peg.496"/>
<gene>
    <name evidence="4" type="ORF">FC64_GL000493</name>
</gene>
<reference evidence="4 5" key="1">
    <citation type="journal article" date="2015" name="Genome Announc.">
        <title>Expanding the biotechnology potential of lactobacilli through comparative genomics of 213 strains and associated genera.</title>
        <authorList>
            <person name="Sun Z."/>
            <person name="Harris H.M."/>
            <person name="McCann A."/>
            <person name="Guo C."/>
            <person name="Argimon S."/>
            <person name="Zhang W."/>
            <person name="Yang X."/>
            <person name="Jeffery I.B."/>
            <person name="Cooney J.C."/>
            <person name="Kagawa T.F."/>
            <person name="Liu W."/>
            <person name="Song Y."/>
            <person name="Salvetti E."/>
            <person name="Wrobel A."/>
            <person name="Rasinkangas P."/>
            <person name="Parkhill J."/>
            <person name="Rea M.C."/>
            <person name="O'Sullivan O."/>
            <person name="Ritari J."/>
            <person name="Douillard F.P."/>
            <person name="Paul Ross R."/>
            <person name="Yang R."/>
            <person name="Briner A.E."/>
            <person name="Felis G.E."/>
            <person name="de Vos W.M."/>
            <person name="Barrangou R."/>
            <person name="Klaenhammer T.R."/>
            <person name="Caufield P.W."/>
            <person name="Cui Y."/>
            <person name="Zhang H."/>
            <person name="O'Toole P.W."/>
        </authorList>
    </citation>
    <scope>NUCLEOTIDE SEQUENCE [LARGE SCALE GENOMIC DNA]</scope>
    <source>
        <strain evidence="4 5">DSM 20653</strain>
    </source>
</reference>
<evidence type="ECO:0000313" key="5">
    <source>
        <dbReference type="Proteomes" id="UP000051291"/>
    </source>
</evidence>
<feature type="DNA-binding region" description="H-T-H motif" evidence="2">
    <location>
        <begin position="34"/>
        <end position="53"/>
    </location>
</feature>
<dbReference type="Proteomes" id="UP000051291">
    <property type="component" value="Unassembled WGS sequence"/>
</dbReference>
<protein>
    <recommendedName>
        <fullName evidence="3">HTH tetR-type domain-containing protein</fullName>
    </recommendedName>
</protein>
<evidence type="ECO:0000259" key="3">
    <source>
        <dbReference type="PROSITE" id="PS50977"/>
    </source>
</evidence>
<dbReference type="EMBL" id="AYYZ01000019">
    <property type="protein sequence ID" value="KRM52536.1"/>
    <property type="molecule type" value="Genomic_DNA"/>
</dbReference>
<evidence type="ECO:0000256" key="2">
    <source>
        <dbReference type="PROSITE-ProRule" id="PRU00335"/>
    </source>
</evidence>
<sequence length="213" mass="25437">MPKQTFLNLPQEKQQRLLSAGFEEFSRVPAMEASISNIIKLAAIPRGSFYQYFEDKFDLQAYLVMQFSQKWNQTWHTLLQRHQGDFFAAVPPLFKEILDMMTDKKNYAFWKNTFFQLRNSKEMRKTLHQQRCSKHNDDRELIDQHKLRIELTKRNYLLLKRQITTMMIQSISMYFMAEHLKIDDPYHEAIQGFNTLLNWLQYGIQAEGGNQDA</sequence>
<proteinExistence type="predicted"/>
<dbReference type="InterPro" id="IPR001647">
    <property type="entry name" value="HTH_TetR"/>
</dbReference>
<comment type="caution">
    <text evidence="4">The sequence shown here is derived from an EMBL/GenBank/DDBJ whole genome shotgun (WGS) entry which is preliminary data.</text>
</comment>
<dbReference type="Pfam" id="PF17924">
    <property type="entry name" value="TetR_C_19"/>
    <property type="match status" value="1"/>
</dbReference>
<evidence type="ECO:0000256" key="1">
    <source>
        <dbReference type="ARBA" id="ARBA00023125"/>
    </source>
</evidence>
<dbReference type="GO" id="GO:0003677">
    <property type="term" value="F:DNA binding"/>
    <property type="evidence" value="ECO:0007669"/>
    <property type="project" value="UniProtKB-UniRule"/>
</dbReference>
<dbReference type="InterPro" id="IPR009057">
    <property type="entry name" value="Homeodomain-like_sf"/>
</dbReference>
<dbReference type="AlphaFoldDB" id="A0A0R1ZCI8"/>
<dbReference type="PROSITE" id="PS50977">
    <property type="entry name" value="HTH_TETR_2"/>
    <property type="match status" value="1"/>
</dbReference>
<dbReference type="RefSeq" id="WP_057906534.1">
    <property type="nucleotide sequence ID" value="NZ_AYYZ01000019.1"/>
</dbReference>
<keyword evidence="5" id="KW-1185">Reference proteome</keyword>
<accession>A0A0R1ZCI8</accession>
<name>A0A0R1ZCI8_9LACO</name>
<evidence type="ECO:0000313" key="4">
    <source>
        <dbReference type="EMBL" id="KRM52536.1"/>
    </source>
</evidence>
<feature type="domain" description="HTH tetR-type" evidence="3">
    <location>
        <begin position="11"/>
        <end position="71"/>
    </location>
</feature>
<dbReference type="Gene3D" id="1.10.357.10">
    <property type="entry name" value="Tetracycline Repressor, domain 2"/>
    <property type="match status" value="1"/>
</dbReference>
<dbReference type="SUPFAM" id="SSF46689">
    <property type="entry name" value="Homeodomain-like"/>
    <property type="match status" value="1"/>
</dbReference>
<dbReference type="STRING" id="1423820.FC64_GL000493"/>